<dbReference type="Gene3D" id="3.90.79.10">
    <property type="entry name" value="Nucleoside Triphosphate Pyrophosphohydrolase"/>
    <property type="match status" value="1"/>
</dbReference>
<dbReference type="Pfam" id="PF00293">
    <property type="entry name" value="NUDIX"/>
    <property type="match status" value="1"/>
</dbReference>
<dbReference type="AlphaFoldDB" id="A8ZT56"/>
<keyword evidence="5" id="KW-1185">Reference proteome</keyword>
<dbReference type="GO" id="GO:0016787">
    <property type="term" value="F:hydrolase activity"/>
    <property type="evidence" value="ECO:0007669"/>
    <property type="project" value="UniProtKB-KW"/>
</dbReference>
<dbReference type="STRING" id="96561.Dole_1935"/>
<dbReference type="SUPFAM" id="SSF55811">
    <property type="entry name" value="Nudix"/>
    <property type="match status" value="1"/>
</dbReference>
<dbReference type="HOGENOM" id="CLU_037162_20_3_7"/>
<name>A8ZT56_DESOH</name>
<dbReference type="PANTHER" id="PTHR43736:SF1">
    <property type="entry name" value="DIHYDRONEOPTERIN TRIPHOSPHATE DIPHOSPHATASE"/>
    <property type="match status" value="1"/>
</dbReference>
<dbReference type="PANTHER" id="PTHR43736">
    <property type="entry name" value="ADP-RIBOSE PYROPHOSPHATASE"/>
    <property type="match status" value="1"/>
</dbReference>
<dbReference type="PROSITE" id="PS51462">
    <property type="entry name" value="NUDIX"/>
    <property type="match status" value="1"/>
</dbReference>
<evidence type="ECO:0000259" key="3">
    <source>
        <dbReference type="PROSITE" id="PS51462"/>
    </source>
</evidence>
<evidence type="ECO:0000256" key="2">
    <source>
        <dbReference type="RuleBase" id="RU003476"/>
    </source>
</evidence>
<dbReference type="InterPro" id="IPR015797">
    <property type="entry name" value="NUDIX_hydrolase-like_dom_sf"/>
</dbReference>
<keyword evidence="1 2" id="KW-0378">Hydrolase</keyword>
<reference evidence="4 5" key="1">
    <citation type="submission" date="2007-10" db="EMBL/GenBank/DDBJ databases">
        <title>Complete sequence of Desulfococcus oleovorans Hxd3.</title>
        <authorList>
            <consortium name="US DOE Joint Genome Institute"/>
            <person name="Copeland A."/>
            <person name="Lucas S."/>
            <person name="Lapidus A."/>
            <person name="Barry K."/>
            <person name="Glavina del Rio T."/>
            <person name="Dalin E."/>
            <person name="Tice H."/>
            <person name="Pitluck S."/>
            <person name="Kiss H."/>
            <person name="Brettin T."/>
            <person name="Bruce D."/>
            <person name="Detter J.C."/>
            <person name="Han C."/>
            <person name="Schmutz J."/>
            <person name="Larimer F."/>
            <person name="Land M."/>
            <person name="Hauser L."/>
            <person name="Kyrpides N."/>
            <person name="Kim E."/>
            <person name="Wawrik B."/>
            <person name="Richardson P."/>
        </authorList>
    </citation>
    <scope>NUCLEOTIDE SEQUENCE [LARGE SCALE GENOMIC DNA]</scope>
    <source>
        <strain evidence="5">DSM 6200 / JCM 39069 / Hxd3</strain>
    </source>
</reference>
<comment type="similarity">
    <text evidence="2">Belongs to the Nudix hydrolase family.</text>
</comment>
<dbReference type="InterPro" id="IPR020084">
    <property type="entry name" value="NUDIX_hydrolase_CS"/>
</dbReference>
<accession>A8ZT56</accession>
<dbReference type="CDD" id="cd18873">
    <property type="entry name" value="NUDIX_NadM_like"/>
    <property type="match status" value="1"/>
</dbReference>
<evidence type="ECO:0000256" key="1">
    <source>
        <dbReference type="ARBA" id="ARBA00022801"/>
    </source>
</evidence>
<sequence length="142" mass="15635">MTTPRNPALTVDIIIEVHGSIVLIERRNPPPGWALPGGFVDYGESLEDAARREAKEETGLDVTLTEQFHAYSDPGRDPRQHTASVVFLGTADGTPAAGDDAGSLGLFTRNALPPVLAFDHSRILDDYFRYRAGEPRNQIFRF</sequence>
<dbReference type="OrthoDB" id="9761969at2"/>
<dbReference type="EMBL" id="CP000859">
    <property type="protein sequence ID" value="ABW67739.1"/>
    <property type="molecule type" value="Genomic_DNA"/>
</dbReference>
<proteinExistence type="inferred from homology"/>
<dbReference type="Proteomes" id="UP000008561">
    <property type="component" value="Chromosome"/>
</dbReference>
<gene>
    <name evidence="4" type="ordered locus">Dole_1935</name>
</gene>
<dbReference type="KEGG" id="dol:Dole_1935"/>
<organism evidence="4 5">
    <name type="scientific">Desulfosudis oleivorans (strain DSM 6200 / JCM 39069 / Hxd3)</name>
    <name type="common">Desulfococcus oleovorans</name>
    <dbReference type="NCBI Taxonomy" id="96561"/>
    <lineage>
        <taxon>Bacteria</taxon>
        <taxon>Pseudomonadati</taxon>
        <taxon>Thermodesulfobacteriota</taxon>
        <taxon>Desulfobacteria</taxon>
        <taxon>Desulfobacterales</taxon>
        <taxon>Desulfosudaceae</taxon>
        <taxon>Desulfosudis</taxon>
    </lineage>
</organism>
<dbReference type="InterPro" id="IPR020476">
    <property type="entry name" value="Nudix_hydrolase"/>
</dbReference>
<feature type="domain" description="Nudix hydrolase" evidence="3">
    <location>
        <begin position="4"/>
        <end position="130"/>
    </location>
</feature>
<protein>
    <submittedName>
        <fullName evidence="4">NUDIX hydrolase</fullName>
    </submittedName>
</protein>
<dbReference type="PRINTS" id="PR00502">
    <property type="entry name" value="NUDIXFAMILY"/>
</dbReference>
<evidence type="ECO:0000313" key="5">
    <source>
        <dbReference type="Proteomes" id="UP000008561"/>
    </source>
</evidence>
<dbReference type="InterPro" id="IPR000086">
    <property type="entry name" value="NUDIX_hydrolase_dom"/>
</dbReference>
<dbReference type="RefSeq" id="WP_012175351.1">
    <property type="nucleotide sequence ID" value="NC_009943.1"/>
</dbReference>
<dbReference type="eggNOG" id="COG1051">
    <property type="taxonomic scope" value="Bacteria"/>
</dbReference>
<dbReference type="PROSITE" id="PS00893">
    <property type="entry name" value="NUDIX_BOX"/>
    <property type="match status" value="1"/>
</dbReference>
<evidence type="ECO:0000313" key="4">
    <source>
        <dbReference type="EMBL" id="ABW67739.1"/>
    </source>
</evidence>